<comment type="caution">
    <text evidence="2">The sequence shown here is derived from an EMBL/GenBank/DDBJ whole genome shotgun (WGS) entry which is preliminary data.</text>
</comment>
<dbReference type="AlphaFoldDB" id="A0A834WRJ0"/>
<evidence type="ECO:0000256" key="1">
    <source>
        <dbReference type="SAM" id="MobiDB-lite"/>
    </source>
</evidence>
<protein>
    <submittedName>
        <fullName evidence="2">Gag-pol polyprotein</fullName>
    </submittedName>
</protein>
<feature type="region of interest" description="Disordered" evidence="1">
    <location>
        <begin position="185"/>
        <end position="214"/>
    </location>
</feature>
<dbReference type="Proteomes" id="UP000634136">
    <property type="component" value="Unassembled WGS sequence"/>
</dbReference>
<dbReference type="OrthoDB" id="1435404at2759"/>
<dbReference type="PANTHER" id="PTHR35046">
    <property type="entry name" value="ZINC KNUCKLE (CCHC-TYPE) FAMILY PROTEIN"/>
    <property type="match status" value="1"/>
</dbReference>
<sequence>MSHGLYIPLPDRNESWTDISMDFMLGLLRIRNGRDSIFVVVERFNKMTHFIACHKTDDATNIADIFFSKVVKLFGVPKTIVSDRDAKFLKTALVLNSSELDEKELEQEEQVTFKMFNSIESPKDNEKCLKAKVVKEMGRKTSVIGGSKDHQIDPGKTPQKVLIESDAVNQSRGPTMIKAPPWCHKSIHHHPTTQDLSSTPGGQKNLTGRDTRNWNSCKVTSTPYALIDPG</sequence>
<dbReference type="PANTHER" id="PTHR35046:SF9">
    <property type="entry name" value="RNA-DIRECTED DNA POLYMERASE"/>
    <property type="match status" value="1"/>
</dbReference>
<gene>
    <name evidence="2" type="ORF">G2W53_018328</name>
</gene>
<dbReference type="InterPro" id="IPR036397">
    <property type="entry name" value="RNaseH_sf"/>
</dbReference>
<evidence type="ECO:0000313" key="2">
    <source>
        <dbReference type="EMBL" id="KAF7827164.1"/>
    </source>
</evidence>
<evidence type="ECO:0000313" key="3">
    <source>
        <dbReference type="Proteomes" id="UP000634136"/>
    </source>
</evidence>
<proteinExistence type="predicted"/>
<reference evidence="2" key="1">
    <citation type="submission" date="2020-09" db="EMBL/GenBank/DDBJ databases">
        <title>Genome-Enabled Discovery of Anthraquinone Biosynthesis in Senna tora.</title>
        <authorList>
            <person name="Kang S.-H."/>
            <person name="Pandey R.P."/>
            <person name="Lee C.-M."/>
            <person name="Sim J.-S."/>
            <person name="Jeong J.-T."/>
            <person name="Choi B.-S."/>
            <person name="Jung M."/>
            <person name="Ginzburg D."/>
            <person name="Zhao K."/>
            <person name="Won S.Y."/>
            <person name="Oh T.-J."/>
            <person name="Yu Y."/>
            <person name="Kim N.-H."/>
            <person name="Lee O.R."/>
            <person name="Lee T.-H."/>
            <person name="Bashyal P."/>
            <person name="Kim T.-S."/>
            <person name="Lee W.-H."/>
            <person name="Kawkins C."/>
            <person name="Kim C.-K."/>
            <person name="Kim J.S."/>
            <person name="Ahn B.O."/>
            <person name="Rhee S.Y."/>
            <person name="Sohng J.K."/>
        </authorList>
    </citation>
    <scope>NUCLEOTIDE SEQUENCE</scope>
    <source>
        <tissue evidence="2">Leaf</tissue>
    </source>
</reference>
<dbReference type="Gene3D" id="3.30.420.10">
    <property type="entry name" value="Ribonuclease H-like superfamily/Ribonuclease H"/>
    <property type="match status" value="1"/>
</dbReference>
<name>A0A834WRJ0_9FABA</name>
<dbReference type="SUPFAM" id="SSF53098">
    <property type="entry name" value="Ribonuclease H-like"/>
    <property type="match status" value="1"/>
</dbReference>
<keyword evidence="3" id="KW-1185">Reference proteome</keyword>
<organism evidence="2 3">
    <name type="scientific">Senna tora</name>
    <dbReference type="NCBI Taxonomy" id="362788"/>
    <lineage>
        <taxon>Eukaryota</taxon>
        <taxon>Viridiplantae</taxon>
        <taxon>Streptophyta</taxon>
        <taxon>Embryophyta</taxon>
        <taxon>Tracheophyta</taxon>
        <taxon>Spermatophyta</taxon>
        <taxon>Magnoliopsida</taxon>
        <taxon>eudicotyledons</taxon>
        <taxon>Gunneridae</taxon>
        <taxon>Pentapetalae</taxon>
        <taxon>rosids</taxon>
        <taxon>fabids</taxon>
        <taxon>Fabales</taxon>
        <taxon>Fabaceae</taxon>
        <taxon>Caesalpinioideae</taxon>
        <taxon>Cassia clade</taxon>
        <taxon>Senna</taxon>
    </lineage>
</organism>
<feature type="compositionally biased region" description="Polar residues" evidence="1">
    <location>
        <begin position="193"/>
        <end position="206"/>
    </location>
</feature>
<accession>A0A834WRJ0</accession>
<dbReference type="InterPro" id="IPR012337">
    <property type="entry name" value="RNaseH-like_sf"/>
</dbReference>
<dbReference type="GO" id="GO:0003676">
    <property type="term" value="F:nucleic acid binding"/>
    <property type="evidence" value="ECO:0007669"/>
    <property type="project" value="InterPro"/>
</dbReference>
<dbReference type="EMBL" id="JAAIUW010000006">
    <property type="protein sequence ID" value="KAF7827164.1"/>
    <property type="molecule type" value="Genomic_DNA"/>
</dbReference>